<dbReference type="InterPro" id="IPR032705">
    <property type="entry name" value="ORC4_C"/>
</dbReference>
<dbReference type="GO" id="GO:0003688">
    <property type="term" value="F:DNA replication origin binding"/>
    <property type="evidence" value="ECO:0007669"/>
    <property type="project" value="TreeGrafter"/>
</dbReference>
<dbReference type="GO" id="GO:0005664">
    <property type="term" value="C:nuclear origin of replication recognition complex"/>
    <property type="evidence" value="ECO:0007669"/>
    <property type="project" value="TreeGrafter"/>
</dbReference>
<dbReference type="CDD" id="cd00009">
    <property type="entry name" value="AAA"/>
    <property type="match status" value="1"/>
</dbReference>
<gene>
    <name evidence="9" type="ORF">WJX73_004724</name>
</gene>
<comment type="subcellular location">
    <subcellularLocation>
        <location evidence="1">Nucleus</location>
    </subcellularLocation>
</comment>
<dbReference type="PANTHER" id="PTHR12087">
    <property type="entry name" value="ORIGIN RECOGNITION COMPLEX SUBUNIT 4"/>
    <property type="match status" value="1"/>
</dbReference>
<evidence type="ECO:0000256" key="6">
    <source>
        <dbReference type="ARBA" id="ARBA00023242"/>
    </source>
</evidence>
<dbReference type="PANTHER" id="PTHR12087:SF0">
    <property type="entry name" value="ORIGIN RECOGNITION COMPLEX SUBUNIT 4"/>
    <property type="match status" value="1"/>
</dbReference>
<feature type="domain" description="AAA+ ATPase" evidence="8">
    <location>
        <begin position="182"/>
        <end position="345"/>
    </location>
</feature>
<dbReference type="AlphaFoldDB" id="A0AAW1PVE2"/>
<evidence type="ECO:0000256" key="7">
    <source>
        <dbReference type="SAM" id="MobiDB-lite"/>
    </source>
</evidence>
<organism evidence="9 10">
    <name type="scientific">Symbiochloris irregularis</name>
    <dbReference type="NCBI Taxonomy" id="706552"/>
    <lineage>
        <taxon>Eukaryota</taxon>
        <taxon>Viridiplantae</taxon>
        <taxon>Chlorophyta</taxon>
        <taxon>core chlorophytes</taxon>
        <taxon>Trebouxiophyceae</taxon>
        <taxon>Trebouxiales</taxon>
        <taxon>Trebouxiaceae</taxon>
        <taxon>Symbiochloris</taxon>
    </lineage>
</organism>
<dbReference type="GO" id="GO:0006270">
    <property type="term" value="P:DNA replication initiation"/>
    <property type="evidence" value="ECO:0007669"/>
    <property type="project" value="TreeGrafter"/>
</dbReference>
<keyword evidence="4" id="KW-0235">DNA replication</keyword>
<protein>
    <recommendedName>
        <fullName evidence="3">Origin recognition complex subunit 4</fullName>
    </recommendedName>
</protein>
<sequence length="586" mass="64025">MVKPASGPRRSRRSVSRPRKTADGASVKSYARAEASSSEDELAIDIEEESEPSTVRPKIKAIKAAAPSKQVQQTERRPRQSKKEAAAKRLSEVAKARDDAAPAEPMIEEQVQAPCTPPPAPQPDLTPEQLHQGWAVASAFLRSRLQDSTGSAASTMPLRPSLEKLKDSLVTKLASAIQSPGDNTSLVLIGPPGTGKSMVLERVVWEVQQRLNPNPDNPQVGVVRLSGLIHSEDRAAFQEIARQLCIAFKCHFQQAASQSENVDFLRAMLRELSKASKAVLFVLDHFDRFTGRSKQAVLYTLLDSLQTTNMQAALVGATCRLDAVELLEKRVRSRFSHEKDLVLPLAPATDTSQEAQGDMPQDVLSQLLRLPADIGVAPQYAQRFNQQVDQALADSAMQAIVRNASLKGNVTPRDLAEAAQRAIWAMPRGEYLICARHLVASFKSVDQQDSCQVAAVAGLSVLELYIVAGVQRRCRAAGVDACNFQMAWAELAPLRRQGSGCQMDVQSRPAALRAFDWLLTRNILSPLDPRALEHGAQRDFVWVRLNLTEQEIKAGALLHPSCPALLSNWLTKGSGAIRTTAEVDTD</sequence>
<feature type="compositionally biased region" description="Basic and acidic residues" evidence="7">
    <location>
        <begin position="74"/>
        <end position="100"/>
    </location>
</feature>
<evidence type="ECO:0000256" key="4">
    <source>
        <dbReference type="ARBA" id="ARBA00022705"/>
    </source>
</evidence>
<evidence type="ECO:0000256" key="3">
    <source>
        <dbReference type="ARBA" id="ARBA00019083"/>
    </source>
</evidence>
<comment type="caution">
    <text evidence="9">The sequence shown here is derived from an EMBL/GenBank/DDBJ whole genome shotgun (WGS) entry which is preliminary data.</text>
</comment>
<evidence type="ECO:0000259" key="8">
    <source>
        <dbReference type="SMART" id="SM00382"/>
    </source>
</evidence>
<dbReference type="SMART" id="SM00382">
    <property type="entry name" value="AAA"/>
    <property type="match status" value="1"/>
</dbReference>
<feature type="compositionally biased region" description="Basic residues" evidence="7">
    <location>
        <begin position="9"/>
        <end position="19"/>
    </location>
</feature>
<dbReference type="Pfam" id="PF13401">
    <property type="entry name" value="AAA_22"/>
    <property type="match status" value="1"/>
</dbReference>
<evidence type="ECO:0000256" key="2">
    <source>
        <dbReference type="ARBA" id="ARBA00005334"/>
    </source>
</evidence>
<comment type="similarity">
    <text evidence="2">Belongs to the ORC4 family.</text>
</comment>
<dbReference type="InterPro" id="IPR003593">
    <property type="entry name" value="AAA+_ATPase"/>
</dbReference>
<proteinExistence type="inferred from homology"/>
<evidence type="ECO:0000313" key="9">
    <source>
        <dbReference type="EMBL" id="KAK9813918.1"/>
    </source>
</evidence>
<accession>A0AAW1PVE2</accession>
<evidence type="ECO:0000256" key="5">
    <source>
        <dbReference type="ARBA" id="ARBA00023125"/>
    </source>
</evidence>
<dbReference type="InterPro" id="IPR049945">
    <property type="entry name" value="AAA_22"/>
</dbReference>
<keyword evidence="10" id="KW-1185">Reference proteome</keyword>
<feature type="region of interest" description="Disordered" evidence="7">
    <location>
        <begin position="1"/>
        <end position="102"/>
    </location>
</feature>
<keyword evidence="6" id="KW-0539">Nucleus</keyword>
<evidence type="ECO:0000256" key="1">
    <source>
        <dbReference type="ARBA" id="ARBA00004123"/>
    </source>
</evidence>
<dbReference type="GO" id="GO:0016887">
    <property type="term" value="F:ATP hydrolysis activity"/>
    <property type="evidence" value="ECO:0007669"/>
    <property type="project" value="InterPro"/>
</dbReference>
<dbReference type="Proteomes" id="UP001465755">
    <property type="component" value="Unassembled WGS sequence"/>
</dbReference>
<dbReference type="InterPro" id="IPR027417">
    <property type="entry name" value="P-loop_NTPase"/>
</dbReference>
<dbReference type="Gene3D" id="3.40.50.300">
    <property type="entry name" value="P-loop containing nucleotide triphosphate hydrolases"/>
    <property type="match status" value="1"/>
</dbReference>
<feature type="compositionally biased region" description="Acidic residues" evidence="7">
    <location>
        <begin position="37"/>
        <end position="51"/>
    </location>
</feature>
<keyword evidence="5" id="KW-0238">DNA-binding</keyword>
<evidence type="ECO:0000313" key="10">
    <source>
        <dbReference type="Proteomes" id="UP001465755"/>
    </source>
</evidence>
<dbReference type="InterPro" id="IPR016527">
    <property type="entry name" value="ORC4"/>
</dbReference>
<dbReference type="EMBL" id="JALJOQ010000002">
    <property type="protein sequence ID" value="KAK9813918.1"/>
    <property type="molecule type" value="Genomic_DNA"/>
</dbReference>
<reference evidence="9 10" key="1">
    <citation type="journal article" date="2024" name="Nat. Commun.">
        <title>Phylogenomics reveals the evolutionary origins of lichenization in chlorophyte algae.</title>
        <authorList>
            <person name="Puginier C."/>
            <person name="Libourel C."/>
            <person name="Otte J."/>
            <person name="Skaloud P."/>
            <person name="Haon M."/>
            <person name="Grisel S."/>
            <person name="Petersen M."/>
            <person name="Berrin J.G."/>
            <person name="Delaux P.M."/>
            <person name="Dal Grande F."/>
            <person name="Keller J."/>
        </authorList>
    </citation>
    <scope>NUCLEOTIDE SEQUENCE [LARGE SCALE GENOMIC DNA]</scope>
    <source>
        <strain evidence="9 10">SAG 2036</strain>
    </source>
</reference>
<dbReference type="SUPFAM" id="SSF52540">
    <property type="entry name" value="P-loop containing nucleoside triphosphate hydrolases"/>
    <property type="match status" value="1"/>
</dbReference>
<dbReference type="Pfam" id="PF14629">
    <property type="entry name" value="ORC4_C"/>
    <property type="match status" value="1"/>
</dbReference>
<name>A0AAW1PVE2_9CHLO</name>